<organism evidence="10 11">
    <name type="scientific">Cloacibacillus evryensis</name>
    <dbReference type="NCBI Taxonomy" id="508460"/>
    <lineage>
        <taxon>Bacteria</taxon>
        <taxon>Thermotogati</taxon>
        <taxon>Synergistota</taxon>
        <taxon>Synergistia</taxon>
        <taxon>Synergistales</taxon>
        <taxon>Synergistaceae</taxon>
        <taxon>Cloacibacillus</taxon>
    </lineage>
</organism>
<accession>A0AAW5K6U4</accession>
<comment type="similarity">
    <text evidence="2 8">Belongs to the CarA family.</text>
</comment>
<dbReference type="AlphaFoldDB" id="A0AAW5K6U4"/>
<feature type="region of interest" description="CPSase" evidence="8">
    <location>
        <begin position="1"/>
        <end position="162"/>
    </location>
</feature>
<feature type="domain" description="Carbamoyl-phosphate synthase small subunit N-terminal" evidence="9">
    <location>
        <begin position="3"/>
        <end position="130"/>
    </location>
</feature>
<keyword evidence="6 8" id="KW-0315">Glutamine amidotransferase</keyword>
<dbReference type="NCBIfam" id="TIGR01368">
    <property type="entry name" value="CPSaseIIsmall"/>
    <property type="match status" value="1"/>
</dbReference>
<dbReference type="PRINTS" id="PR00099">
    <property type="entry name" value="CPSGATASE"/>
</dbReference>
<evidence type="ECO:0000256" key="2">
    <source>
        <dbReference type="ARBA" id="ARBA00007800"/>
    </source>
</evidence>
<proteinExistence type="inferred from homology"/>
<feature type="binding site" evidence="8">
    <location>
        <position position="243"/>
    </location>
    <ligand>
        <name>L-glutamine</name>
        <dbReference type="ChEBI" id="CHEBI:58359"/>
    </ligand>
</feature>
<feature type="active site" evidence="8">
    <location>
        <position position="324"/>
    </location>
</feature>
<comment type="pathway">
    <text evidence="1 8">Amino-acid biosynthesis; L-arginine biosynthesis; carbamoyl phosphate from bicarbonate: step 1/1.</text>
</comment>
<dbReference type="InterPro" id="IPR035686">
    <property type="entry name" value="CPSase_GATase1"/>
</dbReference>
<dbReference type="InterPro" id="IPR002474">
    <property type="entry name" value="CarbamoylP_synth_ssu_N"/>
</dbReference>
<keyword evidence="3 8" id="KW-0436">Ligase</keyword>
<evidence type="ECO:0000256" key="8">
    <source>
        <dbReference type="HAMAP-Rule" id="MF_01209"/>
    </source>
</evidence>
<comment type="function">
    <text evidence="8">Small subunit of the glutamine-dependent carbamoyl phosphate synthetase (CPSase). CPSase catalyzes the formation of carbamoyl phosphate from the ammonia moiety of glutamine, carbonate, and phosphate donated by ATP, constituting the first step of 2 biosynthetic pathways, one leading to arginine and/or urea and the other to pyrimidine nucleotides. The small subunit (glutamine amidotransferase) binds and cleaves glutamine to supply the large subunit with the substrate ammonia.</text>
</comment>
<dbReference type="PRINTS" id="PR00096">
    <property type="entry name" value="GATASE"/>
</dbReference>
<keyword evidence="4 8" id="KW-0547">Nucleotide-binding</keyword>
<evidence type="ECO:0000313" key="10">
    <source>
        <dbReference type="EMBL" id="MCQ4814448.1"/>
    </source>
</evidence>
<protein>
    <recommendedName>
        <fullName evidence="8">Carbamoyl phosphate synthase small chain</fullName>
        <ecNumber evidence="8">6.3.5.5</ecNumber>
    </recommendedName>
    <alternativeName>
        <fullName evidence="8">Carbamoyl phosphate synthetase glutamine chain</fullName>
    </alternativeName>
</protein>
<dbReference type="EC" id="6.3.5.5" evidence="8"/>
<dbReference type="RefSeq" id="WP_256181884.1">
    <property type="nucleotide sequence ID" value="NZ_DBEWVB010000120.1"/>
</dbReference>
<comment type="caution">
    <text evidence="10">The sequence shown here is derived from an EMBL/GenBank/DDBJ whole genome shotgun (WGS) entry which is preliminary data.</text>
</comment>
<name>A0AAW5K6U4_9BACT</name>
<dbReference type="Pfam" id="PF00988">
    <property type="entry name" value="CPSase_sm_chain"/>
    <property type="match status" value="1"/>
</dbReference>
<dbReference type="Gene3D" id="3.50.30.20">
    <property type="entry name" value="Carbamoyl-phosphate synthase small subunit, N-terminal domain"/>
    <property type="match status" value="1"/>
</dbReference>
<comment type="catalytic activity">
    <reaction evidence="7 8">
        <text>hydrogencarbonate + L-glutamine + 2 ATP + H2O = carbamoyl phosphate + L-glutamate + 2 ADP + phosphate + 2 H(+)</text>
        <dbReference type="Rhea" id="RHEA:18633"/>
        <dbReference type="ChEBI" id="CHEBI:15377"/>
        <dbReference type="ChEBI" id="CHEBI:15378"/>
        <dbReference type="ChEBI" id="CHEBI:17544"/>
        <dbReference type="ChEBI" id="CHEBI:29985"/>
        <dbReference type="ChEBI" id="CHEBI:30616"/>
        <dbReference type="ChEBI" id="CHEBI:43474"/>
        <dbReference type="ChEBI" id="CHEBI:58228"/>
        <dbReference type="ChEBI" id="CHEBI:58359"/>
        <dbReference type="ChEBI" id="CHEBI:456216"/>
        <dbReference type="EC" id="6.3.5.5"/>
    </reaction>
</comment>
<keyword evidence="8" id="KW-0028">Amino-acid biosynthesis</keyword>
<dbReference type="InterPro" id="IPR050472">
    <property type="entry name" value="Anth_synth/Amidotransfase"/>
</dbReference>
<dbReference type="EMBL" id="JANFYT010000015">
    <property type="protein sequence ID" value="MCQ4814448.1"/>
    <property type="molecule type" value="Genomic_DNA"/>
</dbReference>
<dbReference type="InterPro" id="IPR029062">
    <property type="entry name" value="Class_I_gatase-like"/>
</dbReference>
<dbReference type="GO" id="GO:0006541">
    <property type="term" value="P:glutamine metabolic process"/>
    <property type="evidence" value="ECO:0007669"/>
    <property type="project" value="InterPro"/>
</dbReference>
<dbReference type="NCBIfam" id="NF009475">
    <property type="entry name" value="PRK12838.1"/>
    <property type="match status" value="1"/>
</dbReference>
<evidence type="ECO:0000256" key="1">
    <source>
        <dbReference type="ARBA" id="ARBA00005077"/>
    </source>
</evidence>
<dbReference type="SMART" id="SM01097">
    <property type="entry name" value="CPSase_sm_chain"/>
    <property type="match status" value="1"/>
</dbReference>
<evidence type="ECO:0000256" key="7">
    <source>
        <dbReference type="ARBA" id="ARBA00048816"/>
    </source>
</evidence>
<evidence type="ECO:0000256" key="3">
    <source>
        <dbReference type="ARBA" id="ARBA00022598"/>
    </source>
</evidence>
<dbReference type="InterPro" id="IPR017926">
    <property type="entry name" value="GATASE"/>
</dbReference>
<dbReference type="GO" id="GO:0005524">
    <property type="term" value="F:ATP binding"/>
    <property type="evidence" value="ECO:0007669"/>
    <property type="project" value="UniProtKB-UniRule"/>
</dbReference>
<dbReference type="PANTHER" id="PTHR43418:SF7">
    <property type="entry name" value="CARBAMOYL-PHOSPHATE SYNTHASE SMALL CHAIN"/>
    <property type="match status" value="1"/>
</dbReference>
<dbReference type="Pfam" id="PF00117">
    <property type="entry name" value="GATase"/>
    <property type="match status" value="1"/>
</dbReference>
<dbReference type="PANTHER" id="PTHR43418">
    <property type="entry name" value="MULTIFUNCTIONAL TRYPTOPHAN BIOSYNTHESIS PROTEIN-RELATED"/>
    <property type="match status" value="1"/>
</dbReference>
<comment type="caution">
    <text evidence="8">Lacks conserved residue(s) required for the propagation of feature annotation.</text>
</comment>
<keyword evidence="11" id="KW-1185">Reference proteome</keyword>
<evidence type="ECO:0000256" key="4">
    <source>
        <dbReference type="ARBA" id="ARBA00022741"/>
    </source>
</evidence>
<evidence type="ECO:0000259" key="9">
    <source>
        <dbReference type="SMART" id="SM01097"/>
    </source>
</evidence>
<feature type="active site" description="Nucleophile" evidence="8">
    <location>
        <position position="239"/>
    </location>
</feature>
<evidence type="ECO:0000256" key="6">
    <source>
        <dbReference type="ARBA" id="ARBA00022962"/>
    </source>
</evidence>
<dbReference type="CDD" id="cd01744">
    <property type="entry name" value="GATase1_CPSase"/>
    <property type="match status" value="1"/>
</dbReference>
<dbReference type="Gene3D" id="3.40.50.880">
    <property type="match status" value="1"/>
</dbReference>
<dbReference type="GO" id="GO:0004088">
    <property type="term" value="F:carbamoyl-phosphate synthase (glutamine-hydrolyzing) activity"/>
    <property type="evidence" value="ECO:0007669"/>
    <property type="project" value="UniProtKB-UniRule"/>
</dbReference>
<comment type="subunit">
    <text evidence="8">Composed of two chains; the small (or glutamine) chain promotes the hydrolysis of glutamine to ammonia, which is used by the large (or ammonia) chain to synthesize carbamoyl phosphate. Tetramer of heterodimers (alpha,beta)4.</text>
</comment>
<comment type="pathway">
    <text evidence="8">Pyrimidine metabolism; UMP biosynthesis via de novo pathway; (S)-dihydroorotate from bicarbonate: step 1/3.</text>
</comment>
<dbReference type="Proteomes" id="UP001205919">
    <property type="component" value="Unassembled WGS sequence"/>
</dbReference>
<feature type="binding site" evidence="8">
    <location>
        <position position="281"/>
    </location>
    <ligand>
        <name>L-glutamine</name>
        <dbReference type="ChEBI" id="CHEBI:58359"/>
    </ligand>
</feature>
<evidence type="ECO:0000313" key="11">
    <source>
        <dbReference type="Proteomes" id="UP001205919"/>
    </source>
</evidence>
<keyword evidence="8" id="KW-0665">Pyrimidine biosynthesis</keyword>
<feature type="binding site" evidence="8">
    <location>
        <position position="211"/>
    </location>
    <ligand>
        <name>L-glutamine</name>
        <dbReference type="ChEBI" id="CHEBI:58359"/>
    </ligand>
</feature>
<dbReference type="InterPro" id="IPR006274">
    <property type="entry name" value="CarbamoylP_synth_ssu"/>
</dbReference>
<feature type="active site" evidence="8">
    <location>
        <position position="326"/>
    </location>
</feature>
<dbReference type="GO" id="GO:0006207">
    <property type="term" value="P:'de novo' pyrimidine nucleobase biosynthetic process"/>
    <property type="evidence" value="ECO:0007669"/>
    <property type="project" value="InterPro"/>
</dbReference>
<gene>
    <name evidence="8" type="primary">carA</name>
    <name evidence="10" type="ORF">NE630_08420</name>
</gene>
<keyword evidence="5 8" id="KW-0067">ATP-binding</keyword>
<dbReference type="PROSITE" id="PS51273">
    <property type="entry name" value="GATASE_TYPE_1"/>
    <property type="match status" value="1"/>
</dbReference>
<feature type="binding site" evidence="8">
    <location>
        <position position="240"/>
    </location>
    <ligand>
        <name>L-glutamine</name>
        <dbReference type="ChEBI" id="CHEBI:58359"/>
    </ligand>
</feature>
<reference evidence="10 11" key="1">
    <citation type="submission" date="2022-06" db="EMBL/GenBank/DDBJ databases">
        <title>Isolation of gut microbiota from human fecal samples.</title>
        <authorList>
            <person name="Pamer E.G."/>
            <person name="Barat B."/>
            <person name="Waligurski E."/>
            <person name="Medina S."/>
            <person name="Paddock L."/>
            <person name="Mostad J."/>
        </authorList>
    </citation>
    <scope>NUCLEOTIDE SEQUENCE [LARGE SCALE GENOMIC DNA]</scope>
    <source>
        <strain evidence="10 11">DFI.9.90</strain>
    </source>
</reference>
<comment type="catalytic activity">
    <reaction evidence="8">
        <text>L-glutamine + H2O = L-glutamate + NH4(+)</text>
        <dbReference type="Rhea" id="RHEA:15889"/>
        <dbReference type="ChEBI" id="CHEBI:15377"/>
        <dbReference type="ChEBI" id="CHEBI:28938"/>
        <dbReference type="ChEBI" id="CHEBI:29985"/>
        <dbReference type="ChEBI" id="CHEBI:58359"/>
    </reaction>
</comment>
<keyword evidence="8" id="KW-0055">Arginine biosynthesis</keyword>
<dbReference type="PRINTS" id="PR00097">
    <property type="entry name" value="ANTSNTHASEII"/>
</dbReference>
<sequence>MKNRVYLTLSDGSVWPGRGHIEAPVEGEVVFTTASCGYPQTLTDPSYNGQIVIFAFPPIGIYGVDKENLEGRRVWVRAALMTGLDETEEGRFESLTSWMAENGRPLISDIDTRQLILKIRECGSMMGRIDLEPHVPGLEELPDTLVSEVSCREMETYGGGELTVALMDYGVKENIIRGMVRRGCRVIRFPHNTRASEVLSSGADGILLSNGPGDPSVLDFEAGEIAAMLPCGRPLLGVCLGNQLLARSCGAKTKKLPFGHRGANQPVLECSTGRGILTSQNHQYAVDGDTLAGTDLEVAYSHLGDGTVEGLRHRRFDALSVQFHPEASPGPEDASYIFDNFITRMRAAKGR</sequence>
<dbReference type="SUPFAM" id="SSF52317">
    <property type="entry name" value="Class I glutamine amidotransferase-like"/>
    <property type="match status" value="1"/>
</dbReference>
<dbReference type="GO" id="GO:0006526">
    <property type="term" value="P:L-arginine biosynthetic process"/>
    <property type="evidence" value="ECO:0007669"/>
    <property type="project" value="UniProtKB-UniRule"/>
</dbReference>
<dbReference type="HAMAP" id="MF_01209">
    <property type="entry name" value="CPSase_S_chain"/>
    <property type="match status" value="1"/>
</dbReference>
<feature type="binding site" evidence="8">
    <location>
        <position position="213"/>
    </location>
    <ligand>
        <name>L-glutamine</name>
        <dbReference type="ChEBI" id="CHEBI:58359"/>
    </ligand>
</feature>
<feature type="binding site" evidence="8">
    <location>
        <position position="284"/>
    </location>
    <ligand>
        <name>L-glutamine</name>
        <dbReference type="ChEBI" id="CHEBI:58359"/>
    </ligand>
</feature>
<dbReference type="SUPFAM" id="SSF52021">
    <property type="entry name" value="Carbamoyl phosphate synthetase, small subunit N-terminal domain"/>
    <property type="match status" value="1"/>
</dbReference>
<dbReference type="GO" id="GO:0044205">
    <property type="term" value="P:'de novo' UMP biosynthetic process"/>
    <property type="evidence" value="ECO:0007669"/>
    <property type="project" value="UniProtKB-UniRule"/>
</dbReference>
<feature type="binding site" evidence="8">
    <location>
        <position position="46"/>
    </location>
    <ligand>
        <name>L-glutamine</name>
        <dbReference type="ChEBI" id="CHEBI:58359"/>
    </ligand>
</feature>
<dbReference type="InterPro" id="IPR036480">
    <property type="entry name" value="CarbP_synth_ssu_N_sf"/>
</dbReference>
<evidence type="ECO:0000256" key="5">
    <source>
        <dbReference type="ARBA" id="ARBA00022840"/>
    </source>
</evidence>